<protein>
    <recommendedName>
        <fullName evidence="4">FeoB-associated Cys-rich membrane protein</fullName>
    </recommendedName>
</protein>
<comment type="caution">
    <text evidence="2">The sequence shown here is derived from an EMBL/GenBank/DDBJ whole genome shotgun (WGS) entry which is preliminary data.</text>
</comment>
<dbReference type="Proteomes" id="UP000823990">
    <property type="component" value="Unassembled WGS sequence"/>
</dbReference>
<proteinExistence type="predicted"/>
<gene>
    <name evidence="2" type="ORF">H9892_06080</name>
</gene>
<keyword evidence="1" id="KW-0472">Membrane</keyword>
<reference evidence="2" key="2">
    <citation type="submission" date="2021-04" db="EMBL/GenBank/DDBJ databases">
        <authorList>
            <person name="Gilroy R."/>
        </authorList>
    </citation>
    <scope>NUCLEOTIDE SEQUENCE</scope>
    <source>
        <strain evidence="2">12435</strain>
    </source>
</reference>
<keyword evidence="1" id="KW-1133">Transmembrane helix</keyword>
<reference evidence="2" key="1">
    <citation type="journal article" date="2021" name="PeerJ">
        <title>Extensive microbial diversity within the chicken gut microbiome revealed by metagenomics and culture.</title>
        <authorList>
            <person name="Gilroy R."/>
            <person name="Ravi A."/>
            <person name="Getino M."/>
            <person name="Pursley I."/>
            <person name="Horton D.L."/>
            <person name="Alikhan N.F."/>
            <person name="Baker D."/>
            <person name="Gharbi K."/>
            <person name="Hall N."/>
            <person name="Watson M."/>
            <person name="Adriaenssens E.M."/>
            <person name="Foster-Nyarko E."/>
            <person name="Jarju S."/>
            <person name="Secka A."/>
            <person name="Antonio M."/>
            <person name="Oren A."/>
            <person name="Chaudhuri R.R."/>
            <person name="La Ragione R."/>
            <person name="Hildebrand F."/>
            <person name="Pallen M.J."/>
        </authorList>
    </citation>
    <scope>NUCLEOTIDE SEQUENCE</scope>
    <source>
        <strain evidence="2">12435</strain>
    </source>
</reference>
<dbReference type="Pfam" id="PF12669">
    <property type="entry name" value="FeoB_associated"/>
    <property type="match status" value="1"/>
</dbReference>
<accession>A0A9D1Q0A0</accession>
<evidence type="ECO:0000256" key="1">
    <source>
        <dbReference type="SAM" id="Phobius"/>
    </source>
</evidence>
<evidence type="ECO:0000313" key="3">
    <source>
        <dbReference type="Proteomes" id="UP000823990"/>
    </source>
</evidence>
<dbReference type="EMBL" id="DXHS01000097">
    <property type="protein sequence ID" value="HIW02890.1"/>
    <property type="molecule type" value="Genomic_DNA"/>
</dbReference>
<evidence type="ECO:0008006" key="4">
    <source>
        <dbReference type="Google" id="ProtNLM"/>
    </source>
</evidence>
<name>A0A9D1Q0A0_9FIRM</name>
<organism evidence="2 3">
    <name type="scientific">Candidatus Protoclostridium stercorigallinarum</name>
    <dbReference type="NCBI Taxonomy" id="2838741"/>
    <lineage>
        <taxon>Bacteria</taxon>
        <taxon>Bacillati</taxon>
        <taxon>Bacillota</taxon>
        <taxon>Clostridia</taxon>
        <taxon>Candidatus Protoclostridium</taxon>
    </lineage>
</organism>
<sequence length="61" mass="6226">MPVGVIEIVIIIAAVLIVGLVIGVAIWKKATGRKSDCGCGGNCSGCRGCGAKKPRSKSKRV</sequence>
<feature type="transmembrane region" description="Helical" evidence="1">
    <location>
        <begin position="6"/>
        <end position="27"/>
    </location>
</feature>
<keyword evidence="1" id="KW-0812">Transmembrane</keyword>
<dbReference type="AlphaFoldDB" id="A0A9D1Q0A0"/>
<evidence type="ECO:0000313" key="2">
    <source>
        <dbReference type="EMBL" id="HIW02890.1"/>
    </source>
</evidence>